<dbReference type="PANTHER" id="PTHR47894:SF1">
    <property type="entry name" value="HTH-TYPE TRANSCRIPTIONAL REGULATOR VQSM"/>
    <property type="match status" value="1"/>
</dbReference>
<proteinExistence type="predicted"/>
<comment type="caution">
    <text evidence="5">The sequence shown here is derived from an EMBL/GenBank/DDBJ whole genome shotgun (WGS) entry which is preliminary data.</text>
</comment>
<dbReference type="PANTHER" id="PTHR47894">
    <property type="entry name" value="HTH-TYPE TRANSCRIPTIONAL REGULATOR GADX"/>
    <property type="match status" value="1"/>
</dbReference>
<evidence type="ECO:0000259" key="4">
    <source>
        <dbReference type="PROSITE" id="PS01124"/>
    </source>
</evidence>
<accession>A0ABS9P2G9</accession>
<keyword evidence="1" id="KW-0805">Transcription regulation</keyword>
<protein>
    <submittedName>
        <fullName evidence="5">AraC family transcriptional regulator</fullName>
    </submittedName>
</protein>
<dbReference type="Gene3D" id="1.10.10.60">
    <property type="entry name" value="Homeodomain-like"/>
    <property type="match status" value="1"/>
</dbReference>
<dbReference type="PROSITE" id="PS01124">
    <property type="entry name" value="HTH_ARAC_FAMILY_2"/>
    <property type="match status" value="1"/>
</dbReference>
<name>A0ABS9P2G9_9RHOB</name>
<dbReference type="InterPro" id="IPR009057">
    <property type="entry name" value="Homeodomain-like_sf"/>
</dbReference>
<evidence type="ECO:0000313" key="6">
    <source>
        <dbReference type="Proteomes" id="UP001165279"/>
    </source>
</evidence>
<evidence type="ECO:0000313" key="5">
    <source>
        <dbReference type="EMBL" id="MCG6560673.1"/>
    </source>
</evidence>
<dbReference type="EMBL" id="JAKOEM010000033">
    <property type="protein sequence ID" value="MCG6560673.1"/>
    <property type="molecule type" value="Genomic_DNA"/>
</dbReference>
<dbReference type="SUPFAM" id="SSF46689">
    <property type="entry name" value="Homeodomain-like"/>
    <property type="match status" value="1"/>
</dbReference>
<dbReference type="Pfam" id="PF12833">
    <property type="entry name" value="HTH_18"/>
    <property type="match status" value="1"/>
</dbReference>
<gene>
    <name evidence="5" type="ORF">MB818_20915</name>
</gene>
<dbReference type="InterPro" id="IPR018060">
    <property type="entry name" value="HTH_AraC"/>
</dbReference>
<keyword evidence="3" id="KW-0804">Transcription</keyword>
<dbReference type="InterPro" id="IPR032687">
    <property type="entry name" value="AraC-type_N"/>
</dbReference>
<evidence type="ECO:0000256" key="3">
    <source>
        <dbReference type="ARBA" id="ARBA00023163"/>
    </source>
</evidence>
<organism evidence="5 6">
    <name type="scientific">Ruegeria alba</name>
    <dbReference type="NCBI Taxonomy" id="2916756"/>
    <lineage>
        <taxon>Bacteria</taxon>
        <taxon>Pseudomonadati</taxon>
        <taxon>Pseudomonadota</taxon>
        <taxon>Alphaproteobacteria</taxon>
        <taxon>Rhodobacterales</taxon>
        <taxon>Roseobacteraceae</taxon>
        <taxon>Ruegeria</taxon>
    </lineage>
</organism>
<reference evidence="5" key="1">
    <citation type="submission" date="2022-02" db="EMBL/GenBank/DDBJ databases">
        <title>The genome sequence of Ruegeria sp. 1NDH52C.</title>
        <authorList>
            <person name="Du J."/>
        </authorList>
    </citation>
    <scope>NUCLEOTIDE SEQUENCE</scope>
    <source>
        <strain evidence="5">1NDH52C</strain>
    </source>
</reference>
<dbReference type="RefSeq" id="WP_234177095.1">
    <property type="nucleotide sequence ID" value="NZ_JAKOEM010000033.1"/>
</dbReference>
<sequence>MKRNLVNLIEVGHVIELLDRYAPRDIVDRALQSEGLNRGMFLKAKGFLPYTSEAIVVESVARSIGDRHLGARLGREFDYGTYGAYASYVLGAPDLATALDRGRRALCLTHPGSTIVLRETHAHLVVGRDSREFSVIGHRHLDEGALFVIGHVARYFLGPDWQPDWVELPETDAGEVKALEELTGAPVRLGCAVPGIAIRRSDLAALNPGRARSDRDLSLEELGALMGVKPVQTMRESVGQIMDIMHPNVILSEEAAARFLAVGPRSLQRALKTEGVSFRKIRAEVLQRRARELLRETELPIEAIGARLGYAEPKSFRRAFKRWVGVSPMRYRSEGEFQENRESGE</sequence>
<dbReference type="SMART" id="SM00342">
    <property type="entry name" value="HTH_ARAC"/>
    <property type="match status" value="1"/>
</dbReference>
<dbReference type="Pfam" id="PF12625">
    <property type="entry name" value="Arabinose_bd"/>
    <property type="match status" value="1"/>
</dbReference>
<feature type="domain" description="HTH araC/xylS-type" evidence="4">
    <location>
        <begin position="235"/>
        <end position="334"/>
    </location>
</feature>
<keyword evidence="2" id="KW-0238">DNA-binding</keyword>
<evidence type="ECO:0000256" key="2">
    <source>
        <dbReference type="ARBA" id="ARBA00023125"/>
    </source>
</evidence>
<keyword evidence="6" id="KW-1185">Reference proteome</keyword>
<dbReference type="Proteomes" id="UP001165279">
    <property type="component" value="Unassembled WGS sequence"/>
</dbReference>
<evidence type="ECO:0000256" key="1">
    <source>
        <dbReference type="ARBA" id="ARBA00023015"/>
    </source>
</evidence>